<dbReference type="EMBL" id="LGCK01000004">
    <property type="protein sequence ID" value="KPL74057.1"/>
    <property type="molecule type" value="Genomic_DNA"/>
</dbReference>
<dbReference type="InterPro" id="IPR051316">
    <property type="entry name" value="Zinc-reg_GTPase_activator"/>
</dbReference>
<dbReference type="PANTHER" id="PTHR13748">
    <property type="entry name" value="COBW-RELATED"/>
    <property type="match status" value="1"/>
</dbReference>
<gene>
    <name evidence="3" type="ORF">ADM99_02155</name>
</gene>
<reference evidence="3 4" key="1">
    <citation type="submission" date="2015-07" db="EMBL/GenBank/DDBJ databases">
        <title>Genome sequence of Leptolinea tardivitalis DSM 16556.</title>
        <authorList>
            <person name="Hemp J."/>
            <person name="Ward L.M."/>
            <person name="Pace L.A."/>
            <person name="Fischer W.W."/>
        </authorList>
    </citation>
    <scope>NUCLEOTIDE SEQUENCE [LARGE SCALE GENOMIC DNA]</scope>
    <source>
        <strain evidence="3 4">YMTK-2</strain>
    </source>
</reference>
<proteinExistence type="predicted"/>
<dbReference type="Pfam" id="PF02492">
    <property type="entry name" value="cobW"/>
    <property type="match status" value="1"/>
</dbReference>
<feature type="region of interest" description="Disordered" evidence="1">
    <location>
        <begin position="342"/>
        <end position="361"/>
    </location>
</feature>
<dbReference type="SUPFAM" id="SSF52540">
    <property type="entry name" value="P-loop containing nucleoside triphosphate hydrolases"/>
    <property type="match status" value="1"/>
</dbReference>
<dbReference type="GO" id="GO:0005737">
    <property type="term" value="C:cytoplasm"/>
    <property type="evidence" value="ECO:0007669"/>
    <property type="project" value="TreeGrafter"/>
</dbReference>
<sequence>MQLHVVGGFLGSGKSTAIATACKSLAARKLTAGVITNDQGKYLVDTAFYDMLKIPAVQVTGGCFCCNYDDLNSKLDRLVHTVQPDVVFAEAVGSCADVVATVIKPLHELEKTIGSKATYSVFADTRLCSDWLDGRETPFSEPVMYLYSKQIEEAGLLVLNKRNLVSPEKARLTMEAARSRFPGKSIRLQNSLDLLQVDAWLDELSNQARQGIAPASLQIDYNRYAASLTAIGWLDSRLQISMTSYTDLRQLMVDWVAGLNRELHNHSIGVGHIKIMLKCGHTESRVSLTAGDTAGWRAQIPDMHGKELNLLLNARAETDPALLRELVIRSLEAAVNGKGQVQEKDTEAFTLPYPKPKRRVP</sequence>
<accession>A0A0P6XGQ5</accession>
<dbReference type="AlphaFoldDB" id="A0A0P6XGQ5"/>
<feature type="domain" description="CobW/HypB/UreG nucleotide-binding" evidence="2">
    <location>
        <begin position="4"/>
        <end position="176"/>
    </location>
</feature>
<dbReference type="Proteomes" id="UP000050430">
    <property type="component" value="Unassembled WGS sequence"/>
</dbReference>
<protein>
    <recommendedName>
        <fullName evidence="2">CobW/HypB/UreG nucleotide-binding domain-containing protein</fullName>
    </recommendedName>
</protein>
<dbReference type="Gene3D" id="3.40.50.300">
    <property type="entry name" value="P-loop containing nucleotide triphosphate hydrolases"/>
    <property type="match status" value="1"/>
</dbReference>
<evidence type="ECO:0000256" key="1">
    <source>
        <dbReference type="SAM" id="MobiDB-lite"/>
    </source>
</evidence>
<evidence type="ECO:0000259" key="2">
    <source>
        <dbReference type="Pfam" id="PF02492"/>
    </source>
</evidence>
<dbReference type="RefSeq" id="WP_062423030.1">
    <property type="nucleotide sequence ID" value="NZ_BBYA01000012.1"/>
</dbReference>
<evidence type="ECO:0000313" key="3">
    <source>
        <dbReference type="EMBL" id="KPL74057.1"/>
    </source>
</evidence>
<dbReference type="PATRIC" id="fig|229920.5.peg.3356"/>
<dbReference type="OrthoDB" id="9808822at2"/>
<dbReference type="InterPro" id="IPR003495">
    <property type="entry name" value="CobW/HypB/UreG_nucleotide-bd"/>
</dbReference>
<dbReference type="InterPro" id="IPR027417">
    <property type="entry name" value="P-loop_NTPase"/>
</dbReference>
<dbReference type="STRING" id="229920.ADM99_02155"/>
<evidence type="ECO:0000313" key="4">
    <source>
        <dbReference type="Proteomes" id="UP000050430"/>
    </source>
</evidence>
<organism evidence="3 4">
    <name type="scientific">Leptolinea tardivitalis</name>
    <dbReference type="NCBI Taxonomy" id="229920"/>
    <lineage>
        <taxon>Bacteria</taxon>
        <taxon>Bacillati</taxon>
        <taxon>Chloroflexota</taxon>
        <taxon>Anaerolineae</taxon>
        <taxon>Anaerolineales</taxon>
        <taxon>Anaerolineaceae</taxon>
        <taxon>Leptolinea</taxon>
    </lineage>
</organism>
<dbReference type="PANTHER" id="PTHR13748:SF62">
    <property type="entry name" value="COBW DOMAIN-CONTAINING PROTEIN"/>
    <property type="match status" value="1"/>
</dbReference>
<keyword evidence="4" id="KW-1185">Reference proteome</keyword>
<name>A0A0P6XGQ5_9CHLR</name>
<comment type="caution">
    <text evidence="3">The sequence shown here is derived from an EMBL/GenBank/DDBJ whole genome shotgun (WGS) entry which is preliminary data.</text>
</comment>